<sequence>MAVCDNSCMILNLSQIDVATRGIFQNSKISQRHGCVINSVALARLINVASTGLGKALKEHC</sequence>
<dbReference type="EMBL" id="JYDL01000016">
    <property type="protein sequence ID" value="KRX24586.1"/>
    <property type="molecule type" value="Genomic_DNA"/>
</dbReference>
<evidence type="ECO:0000313" key="2">
    <source>
        <dbReference type="Proteomes" id="UP000054630"/>
    </source>
</evidence>
<gene>
    <name evidence="1" type="ORF">T07_14694</name>
</gene>
<dbReference type="Proteomes" id="UP000054630">
    <property type="component" value="Unassembled WGS sequence"/>
</dbReference>
<keyword evidence="2" id="KW-1185">Reference proteome</keyword>
<comment type="caution">
    <text evidence="1">The sequence shown here is derived from an EMBL/GenBank/DDBJ whole genome shotgun (WGS) entry which is preliminary data.</text>
</comment>
<organism evidence="1 2">
    <name type="scientific">Trichinella nelsoni</name>
    <dbReference type="NCBI Taxonomy" id="6336"/>
    <lineage>
        <taxon>Eukaryota</taxon>
        <taxon>Metazoa</taxon>
        <taxon>Ecdysozoa</taxon>
        <taxon>Nematoda</taxon>
        <taxon>Enoplea</taxon>
        <taxon>Dorylaimia</taxon>
        <taxon>Trichinellida</taxon>
        <taxon>Trichinellidae</taxon>
        <taxon>Trichinella</taxon>
    </lineage>
</organism>
<accession>A0A0V0SD22</accession>
<proteinExistence type="predicted"/>
<protein>
    <submittedName>
        <fullName evidence="1">Uncharacterized protein</fullName>
    </submittedName>
</protein>
<evidence type="ECO:0000313" key="1">
    <source>
        <dbReference type="EMBL" id="KRX24586.1"/>
    </source>
</evidence>
<name>A0A0V0SD22_9BILA</name>
<dbReference type="OrthoDB" id="5934981at2759"/>
<dbReference type="AlphaFoldDB" id="A0A0V0SD22"/>
<reference evidence="1 2" key="1">
    <citation type="submission" date="2015-01" db="EMBL/GenBank/DDBJ databases">
        <title>Evolution of Trichinella species and genotypes.</title>
        <authorList>
            <person name="Korhonen P.K."/>
            <person name="Edoardo P."/>
            <person name="Giuseppe L.R."/>
            <person name="Gasser R.B."/>
        </authorList>
    </citation>
    <scope>NUCLEOTIDE SEQUENCE [LARGE SCALE GENOMIC DNA]</scope>
    <source>
        <strain evidence="1">ISS37</strain>
    </source>
</reference>